<gene>
    <name evidence="4" type="ORF">EVAR_68015_1</name>
</gene>
<dbReference type="AlphaFoldDB" id="A0A4C1ZEJ3"/>
<keyword evidence="3" id="KW-0472">Membrane</keyword>
<dbReference type="EMBL" id="BGZK01001780">
    <property type="protein sequence ID" value="GBP86208.1"/>
    <property type="molecule type" value="Genomic_DNA"/>
</dbReference>
<evidence type="ECO:0000313" key="5">
    <source>
        <dbReference type="Proteomes" id="UP000299102"/>
    </source>
</evidence>
<evidence type="ECO:0000313" key="4">
    <source>
        <dbReference type="EMBL" id="GBP86208.1"/>
    </source>
</evidence>
<dbReference type="InterPro" id="IPR029069">
    <property type="entry name" value="HotDog_dom_sf"/>
</dbReference>
<dbReference type="PANTHER" id="PTHR12475:SF11">
    <property type="entry name" value="PROTEIN THEM6"/>
    <property type="match status" value="1"/>
</dbReference>
<evidence type="ECO:0000256" key="1">
    <source>
        <dbReference type="ARBA" id="ARBA00038228"/>
    </source>
</evidence>
<dbReference type="Pfam" id="PF13279">
    <property type="entry name" value="4HBT_2"/>
    <property type="match status" value="1"/>
</dbReference>
<dbReference type="Proteomes" id="UP000299102">
    <property type="component" value="Unassembled WGS sequence"/>
</dbReference>
<dbReference type="CDD" id="cd00586">
    <property type="entry name" value="4HBT"/>
    <property type="match status" value="1"/>
</dbReference>
<sequence length="319" mass="34938">MGIPAEEPGAIDLAHRISRVAHCWADREPGEGCRPSSVAGGPGPYDMEMQTGDLCSALDVQLLKRSGFIVVVPTLKTPEDKDKAFTAGMWVVCIPGWAAAAATAALLLYGTLDVAYFARMFYTVARARYARKKVCIMDTTEIKSMCLLSDIDTLLYHMNNARYLRELDFARADFYERTGLYSGIRVAGGAVVQAAATIRYRRFLRPFTSYTITSKAVYWDEKTVFMEHRFIGANGFVHAIAVCRQRVLDTSANAAIERLLRAHCGGSCGEPATKIPAELDLWVQSNEISSAKLRPSSPEVVPALSEKLLDGGEGVKVSN</sequence>
<dbReference type="PANTHER" id="PTHR12475">
    <property type="match status" value="1"/>
</dbReference>
<keyword evidence="5" id="KW-1185">Reference proteome</keyword>
<reference evidence="4 5" key="1">
    <citation type="journal article" date="2019" name="Commun. Biol.">
        <title>The bagworm genome reveals a unique fibroin gene that provides high tensile strength.</title>
        <authorList>
            <person name="Kono N."/>
            <person name="Nakamura H."/>
            <person name="Ohtoshi R."/>
            <person name="Tomita M."/>
            <person name="Numata K."/>
            <person name="Arakawa K."/>
        </authorList>
    </citation>
    <scope>NUCLEOTIDE SEQUENCE [LARGE SCALE GENOMIC DNA]</scope>
</reference>
<accession>A0A4C1ZEJ3</accession>
<evidence type="ECO:0000256" key="3">
    <source>
        <dbReference type="SAM" id="Phobius"/>
    </source>
</evidence>
<evidence type="ECO:0000256" key="2">
    <source>
        <dbReference type="ARBA" id="ARBA00041112"/>
    </source>
</evidence>
<dbReference type="SUPFAM" id="SSF54637">
    <property type="entry name" value="Thioesterase/thiol ester dehydrase-isomerase"/>
    <property type="match status" value="1"/>
</dbReference>
<comment type="caution">
    <text evidence="4">The sequence shown here is derived from an EMBL/GenBank/DDBJ whole genome shotgun (WGS) entry which is preliminary data.</text>
</comment>
<keyword evidence="3" id="KW-0812">Transmembrane</keyword>
<organism evidence="4 5">
    <name type="scientific">Eumeta variegata</name>
    <name type="common">Bagworm moth</name>
    <name type="synonym">Eumeta japonica</name>
    <dbReference type="NCBI Taxonomy" id="151549"/>
    <lineage>
        <taxon>Eukaryota</taxon>
        <taxon>Metazoa</taxon>
        <taxon>Ecdysozoa</taxon>
        <taxon>Arthropoda</taxon>
        <taxon>Hexapoda</taxon>
        <taxon>Insecta</taxon>
        <taxon>Pterygota</taxon>
        <taxon>Neoptera</taxon>
        <taxon>Endopterygota</taxon>
        <taxon>Lepidoptera</taxon>
        <taxon>Glossata</taxon>
        <taxon>Ditrysia</taxon>
        <taxon>Tineoidea</taxon>
        <taxon>Psychidae</taxon>
        <taxon>Oiketicinae</taxon>
        <taxon>Eumeta</taxon>
    </lineage>
</organism>
<name>A0A4C1ZEJ3_EUMVA</name>
<dbReference type="InterPro" id="IPR051490">
    <property type="entry name" value="THEM6_lcsJ_thioesterase"/>
</dbReference>
<dbReference type="Gene3D" id="3.10.129.10">
    <property type="entry name" value="Hotdog Thioesterase"/>
    <property type="match status" value="1"/>
</dbReference>
<dbReference type="OrthoDB" id="265761at2759"/>
<keyword evidence="3" id="KW-1133">Transmembrane helix</keyword>
<proteinExistence type="inferred from homology"/>
<comment type="similarity">
    <text evidence="1">Belongs to the THEM6 family.</text>
</comment>
<feature type="transmembrane region" description="Helical" evidence="3">
    <location>
        <begin position="87"/>
        <end position="110"/>
    </location>
</feature>
<protein>
    <recommendedName>
        <fullName evidence="2">Protein THEM6</fullName>
    </recommendedName>
</protein>